<dbReference type="InterPro" id="IPR005754">
    <property type="entry name" value="Sortase"/>
</dbReference>
<dbReference type="Pfam" id="PF04203">
    <property type="entry name" value="Sortase"/>
    <property type="match status" value="1"/>
</dbReference>
<dbReference type="Gene3D" id="2.40.260.10">
    <property type="entry name" value="Sortase"/>
    <property type="match status" value="1"/>
</dbReference>
<name>A0ABV5WDU5_9BACI</name>
<evidence type="ECO:0000313" key="4">
    <source>
        <dbReference type="Proteomes" id="UP001589609"/>
    </source>
</evidence>
<comment type="caution">
    <text evidence="3">The sequence shown here is derived from an EMBL/GenBank/DDBJ whole genome shotgun (WGS) entry which is preliminary data.</text>
</comment>
<dbReference type="SUPFAM" id="SSF63817">
    <property type="entry name" value="Sortase"/>
    <property type="match status" value="1"/>
</dbReference>
<gene>
    <name evidence="3" type="ORF">ACFFMS_07090</name>
</gene>
<organism evidence="3 4">
    <name type="scientific">Ectobacillus funiculus</name>
    <dbReference type="NCBI Taxonomy" id="137993"/>
    <lineage>
        <taxon>Bacteria</taxon>
        <taxon>Bacillati</taxon>
        <taxon>Bacillota</taxon>
        <taxon>Bacilli</taxon>
        <taxon>Bacillales</taxon>
        <taxon>Bacillaceae</taxon>
        <taxon>Ectobacillus</taxon>
    </lineage>
</organism>
<dbReference type="NCBIfam" id="NF033746">
    <property type="entry name" value="class_D_sortase"/>
    <property type="match status" value="1"/>
</dbReference>
<keyword evidence="2" id="KW-1133">Transmembrane helix</keyword>
<dbReference type="Proteomes" id="UP001589609">
    <property type="component" value="Unassembled WGS sequence"/>
</dbReference>
<dbReference type="InterPro" id="IPR023365">
    <property type="entry name" value="Sortase_dom-sf"/>
</dbReference>
<dbReference type="EMBL" id="JBHMAF010000024">
    <property type="protein sequence ID" value="MFB9758286.1"/>
    <property type="molecule type" value="Genomic_DNA"/>
</dbReference>
<reference evidence="3 4" key="1">
    <citation type="submission" date="2024-09" db="EMBL/GenBank/DDBJ databases">
        <authorList>
            <person name="Sun Q."/>
            <person name="Mori K."/>
        </authorList>
    </citation>
    <scope>NUCLEOTIDE SEQUENCE [LARGE SCALE GENOMIC DNA]</scope>
    <source>
        <strain evidence="3 4">JCM 11201</strain>
    </source>
</reference>
<dbReference type="CDD" id="cd05828">
    <property type="entry name" value="Sortase_D_1"/>
    <property type="match status" value="1"/>
</dbReference>
<keyword evidence="2" id="KW-0472">Membrane</keyword>
<keyword evidence="2" id="KW-0812">Transmembrane</keyword>
<evidence type="ECO:0000256" key="1">
    <source>
        <dbReference type="ARBA" id="ARBA00022801"/>
    </source>
</evidence>
<dbReference type="NCBIfam" id="TIGR01076">
    <property type="entry name" value="sortase_fam"/>
    <property type="match status" value="1"/>
</dbReference>
<feature type="transmembrane region" description="Helical" evidence="2">
    <location>
        <begin position="6"/>
        <end position="26"/>
    </location>
</feature>
<keyword evidence="1" id="KW-0378">Hydrolase</keyword>
<accession>A0ABV5WDU5</accession>
<dbReference type="InterPro" id="IPR053525">
    <property type="entry name" value="Sortase_D"/>
</dbReference>
<dbReference type="RefSeq" id="WP_379948557.1">
    <property type="nucleotide sequence ID" value="NZ_JBHMAF010000024.1"/>
</dbReference>
<evidence type="ECO:0000256" key="2">
    <source>
        <dbReference type="SAM" id="Phobius"/>
    </source>
</evidence>
<sequence length="192" mass="21899">MWQRLVPAGVILIGLTMLLYNSYWLTKGLTMYEEPKRRLNQNDIKQENHRIQKLHEDTPEIGEKIGILTIPKLERSIPIYQGTDEEILKKGVGHYTRSVLPGNNNNAVLSGHRDTVFRGLDKVGKHDTLIVTTKAGEFLYKVKKVRIVDKNDRTVIVPKPKSTLTVTTCYPFSFIGDAPKRYVLVAELLTKK</sequence>
<evidence type="ECO:0000313" key="3">
    <source>
        <dbReference type="EMBL" id="MFB9758286.1"/>
    </source>
</evidence>
<proteinExistence type="predicted"/>
<dbReference type="InterPro" id="IPR041999">
    <property type="entry name" value="Sortase_D_1"/>
</dbReference>
<protein>
    <submittedName>
        <fullName evidence="3">Class D sortase</fullName>
    </submittedName>
</protein>
<keyword evidence="4" id="KW-1185">Reference proteome</keyword>